<dbReference type="EMBL" id="JAXLQG010000003">
    <property type="protein sequence ID" value="KAK5542333.1"/>
    <property type="molecule type" value="Genomic_DNA"/>
</dbReference>
<reference evidence="2 3" key="1">
    <citation type="submission" date="2023-06" db="EMBL/GenBank/DDBJ databases">
        <title>Black Yeasts Isolated from many extreme environments.</title>
        <authorList>
            <person name="Coleine C."/>
            <person name="Stajich J.E."/>
            <person name="Selbmann L."/>
        </authorList>
    </citation>
    <scope>NUCLEOTIDE SEQUENCE [LARGE SCALE GENOMIC DNA]</scope>
    <source>
        <strain evidence="2 3">CCFEE 5887</strain>
    </source>
</reference>
<name>A0AAV9QGB5_9PEZI</name>
<evidence type="ECO:0000256" key="1">
    <source>
        <dbReference type="SAM" id="MobiDB-lite"/>
    </source>
</evidence>
<evidence type="ECO:0000313" key="3">
    <source>
        <dbReference type="Proteomes" id="UP001345827"/>
    </source>
</evidence>
<sequence length="279" mass="30081">MAGLNPLPPSHVHSTSRLTHAQAHTFLSSFLSQTEIDASYRPDSTLTERGPQAVSTGSNPNLTLHHLKRILQGIEGKRIISKLELDPDPDVSNPDPEPPSSTSAFASAAADLVPDQQAAGTSTSARPAKRAYDGHDGPDTTTTTTTRSRKNAKANATRQVYEVTDPQAGPADDGDGQPAIATATGAADTDEWQDKETYALAQTEGILDLTAEDRHPGADLDQPADEAEEEDLVNIEIEGDEPAATSIKDKDERKRLKKMRRKEEKTKTADVKRKKATKD</sequence>
<dbReference type="Proteomes" id="UP001345827">
    <property type="component" value="Unassembled WGS sequence"/>
</dbReference>
<feature type="compositionally biased region" description="Low complexity" evidence="1">
    <location>
        <begin position="100"/>
        <end position="110"/>
    </location>
</feature>
<feature type="compositionally biased region" description="Low complexity" evidence="1">
    <location>
        <begin position="165"/>
        <end position="187"/>
    </location>
</feature>
<evidence type="ECO:0000313" key="2">
    <source>
        <dbReference type="EMBL" id="KAK5542333.1"/>
    </source>
</evidence>
<feature type="region of interest" description="Disordered" evidence="1">
    <location>
        <begin position="84"/>
        <end position="191"/>
    </location>
</feature>
<organism evidence="2 3">
    <name type="scientific">Vermiconidia calcicola</name>
    <dbReference type="NCBI Taxonomy" id="1690605"/>
    <lineage>
        <taxon>Eukaryota</taxon>
        <taxon>Fungi</taxon>
        <taxon>Dikarya</taxon>
        <taxon>Ascomycota</taxon>
        <taxon>Pezizomycotina</taxon>
        <taxon>Dothideomycetes</taxon>
        <taxon>Dothideomycetidae</taxon>
        <taxon>Mycosphaerellales</taxon>
        <taxon>Extremaceae</taxon>
        <taxon>Vermiconidia</taxon>
    </lineage>
</organism>
<dbReference type="AlphaFoldDB" id="A0AAV9QGB5"/>
<proteinExistence type="predicted"/>
<comment type="caution">
    <text evidence="2">The sequence shown here is derived from an EMBL/GenBank/DDBJ whole genome shotgun (WGS) entry which is preliminary data.</text>
</comment>
<feature type="region of interest" description="Disordered" evidence="1">
    <location>
        <begin position="235"/>
        <end position="279"/>
    </location>
</feature>
<gene>
    <name evidence="2" type="ORF">LTR25_002218</name>
</gene>
<accession>A0AAV9QGB5</accession>
<protein>
    <submittedName>
        <fullName evidence="2">Uncharacterized protein</fullName>
    </submittedName>
</protein>
<feature type="compositionally biased region" description="Basic and acidic residues" evidence="1">
    <location>
        <begin position="261"/>
        <end position="271"/>
    </location>
</feature>
<keyword evidence="3" id="KW-1185">Reference proteome</keyword>